<organism evidence="2">
    <name type="scientific">Chlamydomonas leiostraca</name>
    <dbReference type="NCBI Taxonomy" id="1034604"/>
    <lineage>
        <taxon>Eukaryota</taxon>
        <taxon>Viridiplantae</taxon>
        <taxon>Chlorophyta</taxon>
        <taxon>core chlorophytes</taxon>
        <taxon>Chlorophyceae</taxon>
        <taxon>CS clade</taxon>
        <taxon>Chlamydomonadales</taxon>
        <taxon>Chlamydomonadaceae</taxon>
        <taxon>Chlamydomonas</taxon>
    </lineage>
</organism>
<evidence type="ECO:0000313" key="2">
    <source>
        <dbReference type="EMBL" id="CAD8697177.1"/>
    </source>
</evidence>
<accession>A0A7S0S7U0</accession>
<evidence type="ECO:0000256" key="1">
    <source>
        <dbReference type="SAM" id="MobiDB-lite"/>
    </source>
</evidence>
<proteinExistence type="predicted"/>
<protein>
    <recommendedName>
        <fullName evidence="3">DUF1754-domain-containing protein</fullName>
    </recommendedName>
</protein>
<dbReference type="PANTHER" id="PTHR13282:SF6">
    <property type="entry name" value="PROTEIN FAM32A"/>
    <property type="match status" value="1"/>
</dbReference>
<feature type="compositionally biased region" description="Basic and acidic residues" evidence="1">
    <location>
        <begin position="38"/>
        <end position="78"/>
    </location>
</feature>
<dbReference type="GO" id="GO:0005730">
    <property type="term" value="C:nucleolus"/>
    <property type="evidence" value="ECO:0007669"/>
    <property type="project" value="TreeGrafter"/>
</dbReference>
<gene>
    <name evidence="2" type="ORF">CLEI1391_LOCUS21364</name>
</gene>
<feature type="region of interest" description="Disordered" evidence="1">
    <location>
        <begin position="1"/>
        <end position="78"/>
    </location>
</feature>
<dbReference type="AlphaFoldDB" id="A0A7S0S7U0"/>
<reference evidence="2" key="1">
    <citation type="submission" date="2021-01" db="EMBL/GenBank/DDBJ databases">
        <authorList>
            <person name="Corre E."/>
            <person name="Pelletier E."/>
            <person name="Niang G."/>
            <person name="Scheremetjew M."/>
            <person name="Finn R."/>
            <person name="Kale V."/>
            <person name="Holt S."/>
            <person name="Cochrane G."/>
            <person name="Meng A."/>
            <person name="Brown T."/>
            <person name="Cohen L."/>
        </authorList>
    </citation>
    <scope>NUCLEOTIDE SEQUENCE</scope>
    <source>
        <strain evidence="2">SAG 11-49</strain>
    </source>
</reference>
<name>A0A7S0S7U0_9CHLO</name>
<dbReference type="InterPro" id="IPR013865">
    <property type="entry name" value="FAM32A"/>
</dbReference>
<evidence type="ECO:0008006" key="3">
    <source>
        <dbReference type="Google" id="ProtNLM"/>
    </source>
</evidence>
<sequence length="127" mass="14467">MSFVGGKLKLKGGETLKPAGGVAKKKKKSKDSGAIVERSPDAEGKDAHAKEEKEDLKKILHGYELKQEEGEDRRTEAEKRFQERQIKLEEERLRKFAAKSHRDRVRDFNDHLSKLSEHHDIPRVGPG</sequence>
<dbReference type="Pfam" id="PF08555">
    <property type="entry name" value="FAM32A"/>
    <property type="match status" value="1"/>
</dbReference>
<dbReference type="PANTHER" id="PTHR13282">
    <property type="entry name" value="PROTEIN FAM32A"/>
    <property type="match status" value="1"/>
</dbReference>
<dbReference type="EMBL" id="HBFB01037964">
    <property type="protein sequence ID" value="CAD8697177.1"/>
    <property type="molecule type" value="Transcribed_RNA"/>
</dbReference>